<accession>A0AAD4WK77</accession>
<reference evidence="2 3" key="1">
    <citation type="journal article" date="2022" name="G3 (Bethesda)">
        <title>Whole-genome sequence and methylome profiling of the almond [Prunus dulcis (Mill.) D.A. Webb] cultivar 'Nonpareil'.</title>
        <authorList>
            <person name="D'Amico-Willman K.M."/>
            <person name="Ouma W.Z."/>
            <person name="Meulia T."/>
            <person name="Sideli G.M."/>
            <person name="Gradziel T.M."/>
            <person name="Fresnedo-Ramirez J."/>
        </authorList>
    </citation>
    <scope>NUCLEOTIDE SEQUENCE [LARGE SCALE GENOMIC DNA]</scope>
    <source>
        <strain evidence="2">Clone GOH B32 T37-40</strain>
    </source>
</reference>
<dbReference type="EMBL" id="JAJFAZ020000002">
    <property type="protein sequence ID" value="KAI5343741.1"/>
    <property type="molecule type" value="Genomic_DNA"/>
</dbReference>
<protein>
    <submittedName>
        <fullName evidence="2">Uncharacterized protein</fullName>
    </submittedName>
</protein>
<organism evidence="2 3">
    <name type="scientific">Prunus dulcis</name>
    <name type="common">Almond</name>
    <name type="synonym">Amygdalus dulcis</name>
    <dbReference type="NCBI Taxonomy" id="3755"/>
    <lineage>
        <taxon>Eukaryota</taxon>
        <taxon>Viridiplantae</taxon>
        <taxon>Streptophyta</taxon>
        <taxon>Embryophyta</taxon>
        <taxon>Tracheophyta</taxon>
        <taxon>Spermatophyta</taxon>
        <taxon>Magnoliopsida</taxon>
        <taxon>eudicotyledons</taxon>
        <taxon>Gunneridae</taxon>
        <taxon>Pentapetalae</taxon>
        <taxon>rosids</taxon>
        <taxon>fabids</taxon>
        <taxon>Rosales</taxon>
        <taxon>Rosaceae</taxon>
        <taxon>Amygdaloideae</taxon>
        <taxon>Amygdaleae</taxon>
        <taxon>Prunus</taxon>
    </lineage>
</organism>
<keyword evidence="3" id="KW-1185">Reference proteome</keyword>
<feature type="region of interest" description="Disordered" evidence="1">
    <location>
        <begin position="1"/>
        <end position="31"/>
    </location>
</feature>
<evidence type="ECO:0000256" key="1">
    <source>
        <dbReference type="SAM" id="MobiDB-lite"/>
    </source>
</evidence>
<sequence>MFDEYPRKERQLRPSSFLVPRKKRPTSSNETLLNLNAKAKSDNEYSAEASCPFELVVDFIGSRLSISLGSTFKVVETHKENITPADLVQSTPTDSIPSISPMKSADPNPSALEDSSSQAQRSVSQIQLSIKSVIYAIDCTYLIFLKFL</sequence>
<feature type="compositionally biased region" description="Basic and acidic residues" evidence="1">
    <location>
        <begin position="1"/>
        <end position="12"/>
    </location>
</feature>
<comment type="caution">
    <text evidence="2">The sequence shown here is derived from an EMBL/GenBank/DDBJ whole genome shotgun (WGS) entry which is preliminary data.</text>
</comment>
<evidence type="ECO:0000313" key="2">
    <source>
        <dbReference type="EMBL" id="KAI5343741.1"/>
    </source>
</evidence>
<evidence type="ECO:0000313" key="3">
    <source>
        <dbReference type="Proteomes" id="UP001054821"/>
    </source>
</evidence>
<name>A0AAD4WK77_PRUDU</name>
<feature type="region of interest" description="Disordered" evidence="1">
    <location>
        <begin position="84"/>
        <end position="118"/>
    </location>
</feature>
<gene>
    <name evidence="2" type="ORF">L3X38_011617</name>
</gene>
<proteinExistence type="predicted"/>
<feature type="compositionally biased region" description="Low complexity" evidence="1">
    <location>
        <begin position="90"/>
        <end position="101"/>
    </location>
</feature>
<dbReference type="Proteomes" id="UP001054821">
    <property type="component" value="Chromosome 2"/>
</dbReference>
<dbReference type="AlphaFoldDB" id="A0AAD4WK77"/>